<sequence length="687" mass="72417">MTFTTRRRAVLALSGAGLLALAVAAGLGLGRGSGVAVAAAVTPNASATPVTAPSAADAASRGNEAAARPVLLTGEVEALDSQTILVPPSNSSPLVLRNFVAEGSHVKTGDLVLRIETADAANLERYKTELEQARARAERETANLDVAAVETGKALVSAQAALDKAKVDAALPKVQISALDYDRHQAELDRATRDLAIKRDADASARAAVDRRGEDGALEIRKLQINLAFQIAQLAQSEVRAQRDGVVVHGYSPWMGTRFEEGSSAWPGNAAGVVLGNGEMAVTAWALEADRPWLAEGQAVDLRFDALPATFTRAVAGTIKSITSAPEARASWGRGRYFRVRIGLPAGHALALVPGMSVQVEPRPAKAAVSAQASAPAPVAASDALTVEGEIASRSALPVAPPSIPYIWQYKLAQIAPEGALLEAGQPIAQFESNDVTTRLVTQQGALQEKLRALDKLKLDQAEADRAGELAVAEARSNADKADRKATMPKELIRRVDYDKLVIDRVEKNRLATLAVTQHQAQIRARHAERTWLQAEIAQLQAQLAALVKGKAALAVLAPRRGMVVYRTSFDGQKFSAGSQVWMGLSVATLADPEQLYVAASVPEAQSSRVRVGQAARVTVPGSNLTLDARVVALGRAFHGKSRAQALIVRDVELQFDGKPAGLKPGAAVQAVLLADTAQPAPSVSQR</sequence>
<keyword evidence="2 3" id="KW-0175">Coiled coil</keyword>
<name>A0ABZ0XWZ5_9BURK</name>
<protein>
    <submittedName>
        <fullName evidence="4">HlyD family efflux transporter periplasmic adaptor subunit</fullName>
    </submittedName>
</protein>
<proteinExistence type="predicted"/>
<dbReference type="Proteomes" id="UP001326110">
    <property type="component" value="Chromosome"/>
</dbReference>
<dbReference type="RefSeq" id="WP_019923457.1">
    <property type="nucleotide sequence ID" value="NZ_CP140152.1"/>
</dbReference>
<dbReference type="PANTHER" id="PTHR32347">
    <property type="entry name" value="EFFLUX SYSTEM COMPONENT YKNX-RELATED"/>
    <property type="match status" value="1"/>
</dbReference>
<dbReference type="InterPro" id="IPR006311">
    <property type="entry name" value="TAT_signal"/>
</dbReference>
<dbReference type="Gene3D" id="2.40.30.170">
    <property type="match status" value="2"/>
</dbReference>
<dbReference type="SUPFAM" id="SSF111369">
    <property type="entry name" value="HlyD-like secretion proteins"/>
    <property type="match status" value="1"/>
</dbReference>
<dbReference type="PROSITE" id="PS51318">
    <property type="entry name" value="TAT"/>
    <property type="match status" value="1"/>
</dbReference>
<dbReference type="PANTHER" id="PTHR32347:SF23">
    <property type="entry name" value="BLL5650 PROTEIN"/>
    <property type="match status" value="1"/>
</dbReference>
<dbReference type="InterPro" id="IPR050465">
    <property type="entry name" value="UPF0194_transport"/>
</dbReference>
<evidence type="ECO:0000313" key="5">
    <source>
        <dbReference type="Proteomes" id="UP001326110"/>
    </source>
</evidence>
<organism evidence="4 5">
    <name type="scientific">Duganella zoogloeoides</name>
    <dbReference type="NCBI Taxonomy" id="75659"/>
    <lineage>
        <taxon>Bacteria</taxon>
        <taxon>Pseudomonadati</taxon>
        <taxon>Pseudomonadota</taxon>
        <taxon>Betaproteobacteria</taxon>
        <taxon>Burkholderiales</taxon>
        <taxon>Oxalobacteraceae</taxon>
        <taxon>Telluria group</taxon>
        <taxon>Duganella</taxon>
    </lineage>
</organism>
<dbReference type="EMBL" id="CP140152">
    <property type="protein sequence ID" value="WQH04103.1"/>
    <property type="molecule type" value="Genomic_DNA"/>
</dbReference>
<gene>
    <name evidence="4" type="ORF">SR858_24145</name>
</gene>
<evidence type="ECO:0000256" key="3">
    <source>
        <dbReference type="SAM" id="Coils"/>
    </source>
</evidence>
<reference evidence="4 5" key="1">
    <citation type="submission" date="2023-11" db="EMBL/GenBank/DDBJ databases">
        <title>MicrobeMod: A computational toolkit for identifying prokaryotic methylation and restriction-modification with nanopore sequencing.</title>
        <authorList>
            <person name="Crits-Christoph A."/>
            <person name="Kang S.C."/>
            <person name="Lee H."/>
            <person name="Ostrov N."/>
        </authorList>
    </citation>
    <scope>NUCLEOTIDE SEQUENCE [LARGE SCALE GENOMIC DNA]</scope>
    <source>
        <strain evidence="4 5">ATCC 25935</strain>
    </source>
</reference>
<feature type="coiled-coil region" evidence="3">
    <location>
        <begin position="120"/>
        <end position="150"/>
    </location>
</feature>
<evidence type="ECO:0000313" key="4">
    <source>
        <dbReference type="EMBL" id="WQH04103.1"/>
    </source>
</evidence>
<keyword evidence="5" id="KW-1185">Reference proteome</keyword>
<comment type="subcellular location">
    <subcellularLocation>
        <location evidence="1">Cell envelope</location>
    </subcellularLocation>
</comment>
<accession>A0ABZ0XWZ5</accession>
<evidence type="ECO:0000256" key="2">
    <source>
        <dbReference type="ARBA" id="ARBA00023054"/>
    </source>
</evidence>
<evidence type="ECO:0000256" key="1">
    <source>
        <dbReference type="ARBA" id="ARBA00004196"/>
    </source>
</evidence>